<protein>
    <recommendedName>
        <fullName evidence="5">DDE-1 domain-containing protein</fullName>
    </recommendedName>
</protein>
<dbReference type="Proteomes" id="UP000289738">
    <property type="component" value="Chromosome B08"/>
</dbReference>
<comment type="caution">
    <text evidence="3">The sequence shown here is derived from an EMBL/GenBank/DDBJ whole genome shotgun (WGS) entry which is preliminary data.</text>
</comment>
<name>A0A444Y646_ARAHY</name>
<dbReference type="PANTHER" id="PTHR46915:SF2">
    <property type="entry name" value="UBIQUITIN-LIKE PROTEASE 4"/>
    <property type="match status" value="1"/>
</dbReference>
<dbReference type="AlphaFoldDB" id="A0A444Y646"/>
<proteinExistence type="predicted"/>
<sequence>MFHVFSLYWSLIIICIPDKGDESGPIKLHLDSLSLHSSRSLFDNIKSLYYARFFAVEHTGARLFLRKCGEYLFALYEALMRQEELPTYIDNQEEARLRKKKFC</sequence>
<dbReference type="EMBL" id="SDMP01000018">
    <property type="protein sequence ID" value="RYQ97336.1"/>
    <property type="molecule type" value="Genomic_DNA"/>
</dbReference>
<evidence type="ECO:0000313" key="4">
    <source>
        <dbReference type="Proteomes" id="UP000289738"/>
    </source>
</evidence>
<keyword evidence="1" id="KW-0788">Thiol protease</keyword>
<dbReference type="STRING" id="3818.A0A444Y646"/>
<accession>A0A444Y646</accession>
<keyword evidence="1" id="KW-0645">Protease</keyword>
<evidence type="ECO:0000313" key="3">
    <source>
        <dbReference type="EMBL" id="RYQ97336.1"/>
    </source>
</evidence>
<evidence type="ECO:0008006" key="5">
    <source>
        <dbReference type="Google" id="ProtNLM"/>
    </source>
</evidence>
<dbReference type="PANTHER" id="PTHR46915">
    <property type="entry name" value="UBIQUITIN-LIKE PROTEASE 4-RELATED"/>
    <property type="match status" value="1"/>
</dbReference>
<keyword evidence="2" id="KW-0732">Signal</keyword>
<feature type="signal peptide" evidence="2">
    <location>
        <begin position="1"/>
        <end position="22"/>
    </location>
</feature>
<evidence type="ECO:0000256" key="2">
    <source>
        <dbReference type="SAM" id="SignalP"/>
    </source>
</evidence>
<gene>
    <name evidence="3" type="ORF">Ahy_B08g093375</name>
</gene>
<evidence type="ECO:0000256" key="1">
    <source>
        <dbReference type="ARBA" id="ARBA00022807"/>
    </source>
</evidence>
<reference evidence="3 4" key="1">
    <citation type="submission" date="2019-01" db="EMBL/GenBank/DDBJ databases">
        <title>Sequencing of cultivated peanut Arachis hypogaea provides insights into genome evolution and oil improvement.</title>
        <authorList>
            <person name="Chen X."/>
        </authorList>
    </citation>
    <scope>NUCLEOTIDE SEQUENCE [LARGE SCALE GENOMIC DNA]</scope>
    <source>
        <strain evidence="4">cv. Fuhuasheng</strain>
        <tissue evidence="3">Leaves</tissue>
    </source>
</reference>
<dbReference type="Gene3D" id="3.30.310.130">
    <property type="entry name" value="Ubiquitin-related"/>
    <property type="match status" value="1"/>
</dbReference>
<keyword evidence="4" id="KW-1185">Reference proteome</keyword>
<dbReference type="GO" id="GO:0008234">
    <property type="term" value="F:cysteine-type peptidase activity"/>
    <property type="evidence" value="ECO:0007669"/>
    <property type="project" value="UniProtKB-KW"/>
</dbReference>
<feature type="chain" id="PRO_5019292001" description="DDE-1 domain-containing protein" evidence="2">
    <location>
        <begin position="23"/>
        <end position="103"/>
    </location>
</feature>
<organism evidence="3 4">
    <name type="scientific">Arachis hypogaea</name>
    <name type="common">Peanut</name>
    <dbReference type="NCBI Taxonomy" id="3818"/>
    <lineage>
        <taxon>Eukaryota</taxon>
        <taxon>Viridiplantae</taxon>
        <taxon>Streptophyta</taxon>
        <taxon>Embryophyta</taxon>
        <taxon>Tracheophyta</taxon>
        <taxon>Spermatophyta</taxon>
        <taxon>Magnoliopsida</taxon>
        <taxon>eudicotyledons</taxon>
        <taxon>Gunneridae</taxon>
        <taxon>Pentapetalae</taxon>
        <taxon>rosids</taxon>
        <taxon>fabids</taxon>
        <taxon>Fabales</taxon>
        <taxon>Fabaceae</taxon>
        <taxon>Papilionoideae</taxon>
        <taxon>50 kb inversion clade</taxon>
        <taxon>dalbergioids sensu lato</taxon>
        <taxon>Dalbergieae</taxon>
        <taxon>Pterocarpus clade</taxon>
        <taxon>Arachis</taxon>
    </lineage>
</organism>
<keyword evidence="1" id="KW-0378">Hydrolase</keyword>